<name>A0AAW0CZC2_9AGAR</name>
<sequence length="265" mass="31375">MLYLTFLVFMALQVYFWIKATGTVEDALDPATRDRIRRDWAKETRAHETIRQEWSMELADHERIRVGWESERQELIAMREQLVRDKEEWMREREDEKGAEERRKREEEDRTRAQFAWEDLKGNQGCLQYRTKRYTARLANVPREYDPVKACTETSVEIHGVKIPSPHQCEDRGCGGVFGHWIVDSEPTCTTHFDHFNDKGCMTAGSRRRRFESHLENLQSGDNWRDMCSTTPANFRNMHFGGPDTCEDWGKYGIWGLWNVEDENC</sequence>
<keyword evidence="4" id="KW-1185">Reference proteome</keyword>
<evidence type="ECO:0000313" key="4">
    <source>
        <dbReference type="Proteomes" id="UP001362999"/>
    </source>
</evidence>
<dbReference type="EMBL" id="JAWWNJ010000011">
    <property type="protein sequence ID" value="KAK7044507.1"/>
    <property type="molecule type" value="Genomic_DNA"/>
</dbReference>
<proteinExistence type="predicted"/>
<feature type="region of interest" description="Disordered" evidence="1">
    <location>
        <begin position="87"/>
        <end position="109"/>
    </location>
</feature>
<dbReference type="Proteomes" id="UP001362999">
    <property type="component" value="Unassembled WGS sequence"/>
</dbReference>
<gene>
    <name evidence="3" type="ORF">R3P38DRAFT_2879177</name>
</gene>
<keyword evidence="2" id="KW-0732">Signal</keyword>
<organism evidence="3 4">
    <name type="scientific">Favolaschia claudopus</name>
    <dbReference type="NCBI Taxonomy" id="2862362"/>
    <lineage>
        <taxon>Eukaryota</taxon>
        <taxon>Fungi</taxon>
        <taxon>Dikarya</taxon>
        <taxon>Basidiomycota</taxon>
        <taxon>Agaricomycotina</taxon>
        <taxon>Agaricomycetes</taxon>
        <taxon>Agaricomycetidae</taxon>
        <taxon>Agaricales</taxon>
        <taxon>Marasmiineae</taxon>
        <taxon>Mycenaceae</taxon>
        <taxon>Favolaschia</taxon>
    </lineage>
</organism>
<comment type="caution">
    <text evidence="3">The sequence shown here is derived from an EMBL/GenBank/DDBJ whole genome shotgun (WGS) entry which is preliminary data.</text>
</comment>
<feature type="signal peptide" evidence="2">
    <location>
        <begin position="1"/>
        <end position="22"/>
    </location>
</feature>
<protein>
    <submittedName>
        <fullName evidence="3">Uncharacterized protein</fullName>
    </submittedName>
</protein>
<feature type="chain" id="PRO_5043900545" evidence="2">
    <location>
        <begin position="23"/>
        <end position="265"/>
    </location>
</feature>
<accession>A0AAW0CZC2</accession>
<reference evidence="3 4" key="1">
    <citation type="journal article" date="2024" name="J Genomics">
        <title>Draft genome sequencing and assembly of Favolaschia claudopus CIRM-BRFM 2984 isolated from oak limbs.</title>
        <authorList>
            <person name="Navarro D."/>
            <person name="Drula E."/>
            <person name="Chaduli D."/>
            <person name="Cazenave R."/>
            <person name="Ahrendt S."/>
            <person name="Wang J."/>
            <person name="Lipzen A."/>
            <person name="Daum C."/>
            <person name="Barry K."/>
            <person name="Grigoriev I.V."/>
            <person name="Favel A."/>
            <person name="Rosso M.N."/>
            <person name="Martin F."/>
        </authorList>
    </citation>
    <scope>NUCLEOTIDE SEQUENCE [LARGE SCALE GENOMIC DNA]</scope>
    <source>
        <strain evidence="3 4">CIRM-BRFM 2984</strain>
    </source>
</reference>
<dbReference type="AlphaFoldDB" id="A0AAW0CZC2"/>
<evidence type="ECO:0000256" key="2">
    <source>
        <dbReference type="SAM" id="SignalP"/>
    </source>
</evidence>
<evidence type="ECO:0000256" key="1">
    <source>
        <dbReference type="SAM" id="MobiDB-lite"/>
    </source>
</evidence>
<evidence type="ECO:0000313" key="3">
    <source>
        <dbReference type="EMBL" id="KAK7044507.1"/>
    </source>
</evidence>